<feature type="compositionally biased region" description="Polar residues" evidence="1">
    <location>
        <begin position="64"/>
        <end position="86"/>
    </location>
</feature>
<evidence type="ECO:0000256" key="1">
    <source>
        <dbReference type="SAM" id="MobiDB-lite"/>
    </source>
</evidence>
<accession>H0QVQ5</accession>
<name>H0QVQ5_9ACTN</name>
<gene>
    <name evidence="2" type="ORF">GOEFS_017_00230</name>
</gene>
<sequence length="246" mass="27104">MPTINAPGAGIDTVERAKLQIISERNYNTPLQVVKRTLESYAQKVSKPYSQVLTQAANNALSAVPRNNASDNGGPNCRNGSASSYTPPAPRATGEARHRGDYFFSKSCTFNFNHGHNGIFINSRDTVEASNEETPRHKPGVFVSRGSAFSKSRIEPRMYAVKAQDWEKDKAADVAEGYPGRNMSYNNSFYDNRKSGDGVTSMNCSQVVWAAWWDSSSHKIDLDHDGGPGVYPKDLARTGWSNEYPT</sequence>
<dbReference type="OrthoDB" id="2751008at2"/>
<keyword evidence="3" id="KW-1185">Reference proteome</keyword>
<dbReference type="SUPFAM" id="SSF54001">
    <property type="entry name" value="Cysteine proteinases"/>
    <property type="match status" value="1"/>
</dbReference>
<dbReference type="AlphaFoldDB" id="H0QVQ5"/>
<dbReference type="RefSeq" id="WP_007316244.1">
    <property type="nucleotide sequence ID" value="NZ_BAEH01000017.1"/>
</dbReference>
<organism evidence="2 3">
    <name type="scientific">Gordonia effusa NBRC 100432</name>
    <dbReference type="NCBI Taxonomy" id="1077974"/>
    <lineage>
        <taxon>Bacteria</taxon>
        <taxon>Bacillati</taxon>
        <taxon>Actinomycetota</taxon>
        <taxon>Actinomycetes</taxon>
        <taxon>Mycobacteriales</taxon>
        <taxon>Gordoniaceae</taxon>
        <taxon>Gordonia</taxon>
    </lineage>
</organism>
<dbReference type="EMBL" id="BAEH01000017">
    <property type="protein sequence ID" value="GAB16906.1"/>
    <property type="molecule type" value="Genomic_DNA"/>
</dbReference>
<proteinExistence type="predicted"/>
<dbReference type="STRING" id="1077974.GOEFS_017_00230"/>
<evidence type="ECO:0000313" key="3">
    <source>
        <dbReference type="Proteomes" id="UP000035034"/>
    </source>
</evidence>
<reference evidence="2 3" key="1">
    <citation type="submission" date="2011-12" db="EMBL/GenBank/DDBJ databases">
        <title>Whole genome shotgun sequence of Gordonia effusa NBRC 100432.</title>
        <authorList>
            <person name="Yoshida I."/>
            <person name="Takarada H."/>
            <person name="Hosoyama A."/>
            <person name="Tsuchikane K."/>
            <person name="Katsumata H."/>
            <person name="Yamazaki S."/>
            <person name="Fujita N."/>
        </authorList>
    </citation>
    <scope>NUCLEOTIDE SEQUENCE [LARGE SCALE GENOMIC DNA]</scope>
    <source>
        <strain evidence="2 3">NBRC 100432</strain>
    </source>
</reference>
<dbReference type="InterPro" id="IPR038765">
    <property type="entry name" value="Papain-like_cys_pep_sf"/>
</dbReference>
<dbReference type="eggNOG" id="COG3863">
    <property type="taxonomic scope" value="Bacteria"/>
</dbReference>
<feature type="region of interest" description="Disordered" evidence="1">
    <location>
        <begin position="64"/>
        <end position="95"/>
    </location>
</feature>
<dbReference type="Proteomes" id="UP000035034">
    <property type="component" value="Unassembled WGS sequence"/>
</dbReference>
<comment type="caution">
    <text evidence="2">The sequence shown here is derived from an EMBL/GenBank/DDBJ whole genome shotgun (WGS) entry which is preliminary data.</text>
</comment>
<evidence type="ECO:0000313" key="2">
    <source>
        <dbReference type="EMBL" id="GAB16906.1"/>
    </source>
</evidence>
<protein>
    <submittedName>
        <fullName evidence="2">Uncharacterized protein</fullName>
    </submittedName>
</protein>